<evidence type="ECO:0000313" key="2">
    <source>
        <dbReference type="EMBL" id="PSS03792.1"/>
    </source>
</evidence>
<sequence length="180" mass="19788">MVAFSWWSHSGGDSSKMPSPRSRHIVHAGHAARPTRHDGTRKCVIAPASWNMASPAVLPIQGEPGPLEAFGSCWWSNKCNKCNPNESTRCHSFQVRSQTNALAARLANRAAASFSATRADYVSRIRSTCPGCLILSPSTRRHLQVHPASLWYGLDSNRGPVTCCRKSLFRILLQHSQKPA</sequence>
<reference evidence="2 3" key="1">
    <citation type="journal article" date="2018" name="Mycol. Prog.">
        <title>Coniella lustricola, a new species from submerged detritus.</title>
        <authorList>
            <person name="Raudabaugh D.B."/>
            <person name="Iturriaga T."/>
            <person name="Carver A."/>
            <person name="Mondo S."/>
            <person name="Pangilinan J."/>
            <person name="Lipzen A."/>
            <person name="He G."/>
            <person name="Amirebrahimi M."/>
            <person name="Grigoriev I.V."/>
            <person name="Miller A.N."/>
        </authorList>
    </citation>
    <scope>NUCLEOTIDE SEQUENCE [LARGE SCALE GENOMIC DNA]</scope>
    <source>
        <strain evidence="2 3">B22-T-1</strain>
    </source>
</reference>
<protein>
    <submittedName>
        <fullName evidence="2">Uncharacterized protein</fullName>
    </submittedName>
</protein>
<dbReference type="EMBL" id="KZ678373">
    <property type="protein sequence ID" value="PSS03792.1"/>
    <property type="molecule type" value="Genomic_DNA"/>
</dbReference>
<dbReference type="AlphaFoldDB" id="A0A2T3AMX6"/>
<feature type="compositionally biased region" description="Polar residues" evidence="1">
    <location>
        <begin position="7"/>
        <end position="17"/>
    </location>
</feature>
<accession>A0A2T3AMX6</accession>
<dbReference type="Proteomes" id="UP000241462">
    <property type="component" value="Unassembled WGS sequence"/>
</dbReference>
<keyword evidence="3" id="KW-1185">Reference proteome</keyword>
<gene>
    <name evidence="2" type="ORF">BD289DRAFT_420200</name>
</gene>
<proteinExistence type="predicted"/>
<name>A0A2T3AMX6_9PEZI</name>
<dbReference type="InParanoid" id="A0A2T3AMX6"/>
<feature type="region of interest" description="Disordered" evidence="1">
    <location>
        <begin position="1"/>
        <end position="22"/>
    </location>
</feature>
<evidence type="ECO:0000313" key="3">
    <source>
        <dbReference type="Proteomes" id="UP000241462"/>
    </source>
</evidence>
<organism evidence="2 3">
    <name type="scientific">Coniella lustricola</name>
    <dbReference type="NCBI Taxonomy" id="2025994"/>
    <lineage>
        <taxon>Eukaryota</taxon>
        <taxon>Fungi</taxon>
        <taxon>Dikarya</taxon>
        <taxon>Ascomycota</taxon>
        <taxon>Pezizomycotina</taxon>
        <taxon>Sordariomycetes</taxon>
        <taxon>Sordariomycetidae</taxon>
        <taxon>Diaporthales</taxon>
        <taxon>Schizoparmaceae</taxon>
        <taxon>Coniella</taxon>
    </lineage>
</organism>
<evidence type="ECO:0000256" key="1">
    <source>
        <dbReference type="SAM" id="MobiDB-lite"/>
    </source>
</evidence>